<dbReference type="Proteomes" id="UP000053096">
    <property type="component" value="Unassembled WGS sequence"/>
</dbReference>
<sequence length="229" mass="26112">MVKRSRCVETWHLEDEAIGPLLQAMNLGVRRVYKKGEYLYCQGEYNHHLFLILRGHVLISSNREDGTEFTMEMMGRRAVCGEAAAFDGERCFTSAYAVDEVEVISYSAETIVSAFRERPDIAVALLRITSRKQRIIAVRAHYLASLKPEARIAELLHRLAEQYGTCELDGVRIGVSLTHKQMASLTGTTRVTVTRVLKRLREHGDIFFADHRIVVPDMDRLMQAFSKRP</sequence>
<dbReference type="InterPro" id="IPR036390">
    <property type="entry name" value="WH_DNA-bd_sf"/>
</dbReference>
<feature type="domain" description="HTH crp-type" evidence="5">
    <location>
        <begin position="146"/>
        <end position="219"/>
    </location>
</feature>
<dbReference type="EMBL" id="CYTV01000012">
    <property type="protein sequence ID" value="CUJ06775.1"/>
    <property type="molecule type" value="Genomic_DNA"/>
</dbReference>
<dbReference type="SUPFAM" id="SSF51206">
    <property type="entry name" value="cAMP-binding domain-like"/>
    <property type="match status" value="1"/>
</dbReference>
<dbReference type="PROSITE" id="PS51063">
    <property type="entry name" value="HTH_CRP_2"/>
    <property type="match status" value="1"/>
</dbReference>
<name>A0A0M7HBI1_9BORD</name>
<evidence type="ECO:0000313" key="6">
    <source>
        <dbReference type="EMBL" id="CUJ06775.1"/>
    </source>
</evidence>
<dbReference type="InterPro" id="IPR012318">
    <property type="entry name" value="HTH_CRP"/>
</dbReference>
<keyword evidence="1" id="KW-0805">Transcription regulation</keyword>
<dbReference type="InterPro" id="IPR014710">
    <property type="entry name" value="RmlC-like_jellyroll"/>
</dbReference>
<dbReference type="PANTHER" id="PTHR24567:SF74">
    <property type="entry name" value="HTH-TYPE TRANSCRIPTIONAL REGULATOR ARCR"/>
    <property type="match status" value="1"/>
</dbReference>
<evidence type="ECO:0000256" key="2">
    <source>
        <dbReference type="ARBA" id="ARBA00023125"/>
    </source>
</evidence>
<reference evidence="6 7" key="1">
    <citation type="submission" date="2015-09" db="EMBL/GenBank/DDBJ databases">
        <authorList>
            <person name="Jackson K.R."/>
            <person name="Lunt B.L."/>
            <person name="Fisher J.N.B."/>
            <person name="Gardner A.V."/>
            <person name="Bailey M.E."/>
            <person name="Deus L.M."/>
            <person name="Earl A.S."/>
            <person name="Gibby P.D."/>
            <person name="Hartmann K.A."/>
            <person name="Liu J.E."/>
            <person name="Manci A.M."/>
            <person name="Nielsen D.A."/>
            <person name="Solomon M.B."/>
            <person name="Breakwell D.P."/>
            <person name="Burnett S.H."/>
            <person name="Grose J.H."/>
        </authorList>
    </citation>
    <scope>NUCLEOTIDE SEQUENCE [LARGE SCALE GENOMIC DNA]</scope>
    <source>
        <strain evidence="6 7">2789STDY5608636</strain>
    </source>
</reference>
<evidence type="ECO:0000313" key="7">
    <source>
        <dbReference type="Proteomes" id="UP000053096"/>
    </source>
</evidence>
<dbReference type="Gene3D" id="2.60.120.10">
    <property type="entry name" value="Jelly Rolls"/>
    <property type="match status" value="1"/>
</dbReference>
<dbReference type="InterPro" id="IPR000595">
    <property type="entry name" value="cNMP-bd_dom"/>
</dbReference>
<dbReference type="AlphaFoldDB" id="A0A0M7HBI1"/>
<evidence type="ECO:0000256" key="1">
    <source>
        <dbReference type="ARBA" id="ARBA00023015"/>
    </source>
</evidence>
<dbReference type="PANTHER" id="PTHR24567">
    <property type="entry name" value="CRP FAMILY TRANSCRIPTIONAL REGULATORY PROTEIN"/>
    <property type="match status" value="1"/>
</dbReference>
<accession>A0A0M7HBI1</accession>
<dbReference type="Pfam" id="PF00027">
    <property type="entry name" value="cNMP_binding"/>
    <property type="match status" value="1"/>
</dbReference>
<gene>
    <name evidence="6" type="primary">ntcA_1</name>
    <name evidence="6" type="ORF">ERS370011_03590</name>
</gene>
<dbReference type="GO" id="GO:0003700">
    <property type="term" value="F:DNA-binding transcription factor activity"/>
    <property type="evidence" value="ECO:0007669"/>
    <property type="project" value="TreeGrafter"/>
</dbReference>
<feature type="domain" description="Cyclic nucleotide-binding" evidence="4">
    <location>
        <begin position="33"/>
        <end position="111"/>
    </location>
</feature>
<proteinExistence type="predicted"/>
<evidence type="ECO:0000259" key="5">
    <source>
        <dbReference type="PROSITE" id="PS51063"/>
    </source>
</evidence>
<dbReference type="GO" id="GO:0005829">
    <property type="term" value="C:cytosol"/>
    <property type="evidence" value="ECO:0007669"/>
    <property type="project" value="TreeGrafter"/>
</dbReference>
<keyword evidence="2" id="KW-0238">DNA-binding</keyword>
<dbReference type="GO" id="GO:0003677">
    <property type="term" value="F:DNA binding"/>
    <property type="evidence" value="ECO:0007669"/>
    <property type="project" value="UniProtKB-KW"/>
</dbReference>
<dbReference type="Pfam" id="PF13545">
    <property type="entry name" value="HTH_Crp_2"/>
    <property type="match status" value="1"/>
</dbReference>
<dbReference type="OrthoDB" id="892842at2"/>
<dbReference type="SUPFAM" id="SSF46785">
    <property type="entry name" value="Winged helix' DNA-binding domain"/>
    <property type="match status" value="1"/>
</dbReference>
<protein>
    <submittedName>
        <fullName evidence="6">Global nitrogen regulator</fullName>
    </submittedName>
</protein>
<keyword evidence="3" id="KW-0804">Transcription</keyword>
<organism evidence="6 7">
    <name type="scientific">Bordetella pseudohinzii</name>
    <dbReference type="NCBI Taxonomy" id="1331258"/>
    <lineage>
        <taxon>Bacteria</taxon>
        <taxon>Pseudomonadati</taxon>
        <taxon>Pseudomonadota</taxon>
        <taxon>Betaproteobacteria</taxon>
        <taxon>Burkholderiales</taxon>
        <taxon>Alcaligenaceae</taxon>
        <taxon>Bordetella</taxon>
    </lineage>
</organism>
<evidence type="ECO:0000256" key="3">
    <source>
        <dbReference type="ARBA" id="ARBA00023163"/>
    </source>
</evidence>
<dbReference type="SMART" id="SM00100">
    <property type="entry name" value="cNMP"/>
    <property type="match status" value="1"/>
</dbReference>
<evidence type="ECO:0000259" key="4">
    <source>
        <dbReference type="PROSITE" id="PS50042"/>
    </source>
</evidence>
<dbReference type="RefSeq" id="WP_043210990.1">
    <property type="nucleotide sequence ID" value="NZ_CAJGUP010000180.1"/>
</dbReference>
<dbReference type="SMART" id="SM00419">
    <property type="entry name" value="HTH_CRP"/>
    <property type="match status" value="1"/>
</dbReference>
<dbReference type="InterPro" id="IPR050397">
    <property type="entry name" value="Env_Response_Regulators"/>
</dbReference>
<dbReference type="CDD" id="cd00038">
    <property type="entry name" value="CAP_ED"/>
    <property type="match status" value="1"/>
</dbReference>
<dbReference type="InterPro" id="IPR018490">
    <property type="entry name" value="cNMP-bd_dom_sf"/>
</dbReference>
<dbReference type="PROSITE" id="PS50042">
    <property type="entry name" value="CNMP_BINDING_3"/>
    <property type="match status" value="1"/>
</dbReference>